<evidence type="ECO:0000256" key="1">
    <source>
        <dbReference type="SAM" id="MobiDB-lite"/>
    </source>
</evidence>
<comment type="caution">
    <text evidence="2">The sequence shown here is derived from an EMBL/GenBank/DDBJ whole genome shotgun (WGS) entry which is preliminary data.</text>
</comment>
<evidence type="ECO:0000313" key="2">
    <source>
        <dbReference type="EMBL" id="MPM83187.1"/>
    </source>
</evidence>
<sequence>MVAGIRNNPRMIASHNSSTQPGSADKVAMAPVTDFRMKLAAAPNAATLNPPASSISEPLPSNALNGPDGGAAAGWPALMTSASCFSVVVKSVSF</sequence>
<proteinExistence type="predicted"/>
<gene>
    <name evidence="2" type="ORF">SDC9_130250</name>
</gene>
<dbReference type="EMBL" id="VSSQ01032049">
    <property type="protein sequence ID" value="MPM83187.1"/>
    <property type="molecule type" value="Genomic_DNA"/>
</dbReference>
<name>A0A645D210_9ZZZZ</name>
<organism evidence="2">
    <name type="scientific">bioreactor metagenome</name>
    <dbReference type="NCBI Taxonomy" id="1076179"/>
    <lineage>
        <taxon>unclassified sequences</taxon>
        <taxon>metagenomes</taxon>
        <taxon>ecological metagenomes</taxon>
    </lineage>
</organism>
<accession>A0A645D210</accession>
<reference evidence="2" key="1">
    <citation type="submission" date="2019-08" db="EMBL/GenBank/DDBJ databases">
        <authorList>
            <person name="Kucharzyk K."/>
            <person name="Murdoch R.W."/>
            <person name="Higgins S."/>
            <person name="Loffler F."/>
        </authorList>
    </citation>
    <scope>NUCLEOTIDE SEQUENCE</scope>
</reference>
<protein>
    <submittedName>
        <fullName evidence="2">Uncharacterized protein</fullName>
    </submittedName>
</protein>
<feature type="region of interest" description="Disordered" evidence="1">
    <location>
        <begin position="1"/>
        <end position="25"/>
    </location>
</feature>
<dbReference type="AlphaFoldDB" id="A0A645D210"/>